<dbReference type="AlphaFoldDB" id="A0AAQ3L6U9"/>
<dbReference type="RefSeq" id="WP_317831748.1">
    <property type="nucleotide sequence ID" value="NZ_CP136920.1"/>
</dbReference>
<gene>
    <name evidence="4" type="ORF">RZN69_14075</name>
</gene>
<dbReference type="PANTHER" id="PTHR45953">
    <property type="entry name" value="IDURONATE 2-SULFATASE"/>
    <property type="match status" value="1"/>
</dbReference>
<dbReference type="KEGG" id="puo:RZN69_14075"/>
<evidence type="ECO:0000259" key="3">
    <source>
        <dbReference type="Pfam" id="PF00884"/>
    </source>
</evidence>
<organism evidence="4 5">
    <name type="scientific">Rubellicoccus peritrichatus</name>
    <dbReference type="NCBI Taxonomy" id="3080537"/>
    <lineage>
        <taxon>Bacteria</taxon>
        <taxon>Pseudomonadati</taxon>
        <taxon>Verrucomicrobiota</taxon>
        <taxon>Opitutia</taxon>
        <taxon>Puniceicoccales</taxon>
        <taxon>Cerasicoccaceae</taxon>
        <taxon>Rubellicoccus</taxon>
    </lineage>
</organism>
<sequence>MPEIQTKQPNVLILMSDEHRADIAGFAGNNVVRTPNLDWLSETGVTFSNAYTPSPVCIPARQSIMAGQYPHTTGCEHFHQDLSPEYMTYSRRFTQYGYSTVCAGKLHHRGKDQMQGWISRIGGDTKLNGEYTERLVGNIPKSDYSGKWSDAKEIAKAGIGCGPHQEEDQYVLQGTLNFIRRFFIDSEYDCATPNHPLMLKVSFCRPHYPYFTDKERFEYYLNRVEPFADQLLSEHTQLSTKSVVPGVDACERDIRRAVAAYYGMVDSMDSDFGKILNALRFAGQDLDDWIIVYMSDHGEMLGEHSVWEKFKFYEGSARVPLVIRWPRGFDGGHTRSENVNLCDLFATLCDLCDIPVPDGLDSRSLVPLMRNEASTVWDNVSYSEHVASQLMIKRDALKYQWFGPDIPEVLFDLEHDPSENTDFINDVRYADALARFRAERKDLGFGVSDIEYEKPFIEPSHAG</sequence>
<evidence type="ECO:0000256" key="2">
    <source>
        <dbReference type="ARBA" id="ARBA00022801"/>
    </source>
</evidence>
<name>A0AAQ3L6U9_9BACT</name>
<dbReference type="GO" id="GO:0008484">
    <property type="term" value="F:sulfuric ester hydrolase activity"/>
    <property type="evidence" value="ECO:0007669"/>
    <property type="project" value="TreeGrafter"/>
</dbReference>
<dbReference type="Proteomes" id="UP001304300">
    <property type="component" value="Chromosome"/>
</dbReference>
<evidence type="ECO:0000256" key="1">
    <source>
        <dbReference type="ARBA" id="ARBA00022723"/>
    </source>
</evidence>
<dbReference type="Gene3D" id="3.40.720.10">
    <property type="entry name" value="Alkaline Phosphatase, subunit A"/>
    <property type="match status" value="1"/>
</dbReference>
<dbReference type="InterPro" id="IPR017850">
    <property type="entry name" value="Alkaline_phosphatase_core_sf"/>
</dbReference>
<keyword evidence="1" id="KW-0479">Metal-binding</keyword>
<dbReference type="GO" id="GO:0005737">
    <property type="term" value="C:cytoplasm"/>
    <property type="evidence" value="ECO:0007669"/>
    <property type="project" value="TreeGrafter"/>
</dbReference>
<proteinExistence type="predicted"/>
<dbReference type="InterPro" id="IPR000917">
    <property type="entry name" value="Sulfatase_N"/>
</dbReference>
<dbReference type="GO" id="GO:0046872">
    <property type="term" value="F:metal ion binding"/>
    <property type="evidence" value="ECO:0007669"/>
    <property type="project" value="UniProtKB-KW"/>
</dbReference>
<evidence type="ECO:0000313" key="5">
    <source>
        <dbReference type="Proteomes" id="UP001304300"/>
    </source>
</evidence>
<dbReference type="EMBL" id="CP136920">
    <property type="protein sequence ID" value="WOO39747.1"/>
    <property type="molecule type" value="Genomic_DNA"/>
</dbReference>
<accession>A0AAQ3L6U9</accession>
<protein>
    <submittedName>
        <fullName evidence="4">Sulfatase-like hydrolase/transferase</fullName>
    </submittedName>
</protein>
<evidence type="ECO:0000313" key="4">
    <source>
        <dbReference type="EMBL" id="WOO39747.1"/>
    </source>
</evidence>
<dbReference type="SUPFAM" id="SSF53649">
    <property type="entry name" value="Alkaline phosphatase-like"/>
    <property type="match status" value="1"/>
</dbReference>
<dbReference type="Pfam" id="PF00884">
    <property type="entry name" value="Sulfatase"/>
    <property type="match status" value="1"/>
</dbReference>
<keyword evidence="5" id="KW-1185">Reference proteome</keyword>
<dbReference type="PANTHER" id="PTHR45953:SF1">
    <property type="entry name" value="IDURONATE 2-SULFATASE"/>
    <property type="match status" value="1"/>
</dbReference>
<reference evidence="4 5" key="1">
    <citation type="submission" date="2023-10" db="EMBL/GenBank/DDBJ databases">
        <title>Rubellicoccus peritrichatus gen. nov., sp. nov., isolated from an algae of coral reef tank.</title>
        <authorList>
            <person name="Luo J."/>
        </authorList>
    </citation>
    <scope>NUCLEOTIDE SEQUENCE [LARGE SCALE GENOMIC DNA]</scope>
    <source>
        <strain evidence="4 5">CR14</strain>
    </source>
</reference>
<feature type="domain" description="Sulfatase N-terminal" evidence="3">
    <location>
        <begin position="9"/>
        <end position="353"/>
    </location>
</feature>
<keyword evidence="2 4" id="KW-0378">Hydrolase</keyword>